<dbReference type="GO" id="GO:0016798">
    <property type="term" value="F:hydrolase activity, acting on glycosyl bonds"/>
    <property type="evidence" value="ECO:0007669"/>
    <property type="project" value="UniProtKB-KW"/>
</dbReference>
<evidence type="ECO:0000259" key="12">
    <source>
        <dbReference type="SMART" id="SM00047"/>
    </source>
</evidence>
<name>A0A1H3VIH2_9GAMM</name>
<evidence type="ECO:0000256" key="7">
    <source>
        <dbReference type="ARBA" id="ARBA00022795"/>
    </source>
</evidence>
<dbReference type="InterPro" id="IPR051056">
    <property type="entry name" value="Glycosyl_Hydrolase_73"/>
</dbReference>
<keyword evidence="8" id="KW-0378">Hydrolase</keyword>
<dbReference type="Pfam" id="PF10135">
    <property type="entry name" value="Rod-binding"/>
    <property type="match status" value="1"/>
</dbReference>
<dbReference type="GO" id="GO:0071555">
    <property type="term" value="P:cell wall organization"/>
    <property type="evidence" value="ECO:0007669"/>
    <property type="project" value="UniProtKB-KW"/>
</dbReference>
<dbReference type="InterPro" id="IPR019301">
    <property type="entry name" value="Flagellar_prot_FlgJ_N"/>
</dbReference>
<keyword evidence="7" id="KW-1005">Bacterial flagellum biogenesis</keyword>
<dbReference type="GO" id="GO:0042597">
    <property type="term" value="C:periplasmic space"/>
    <property type="evidence" value="ECO:0007669"/>
    <property type="project" value="UniProtKB-SubCell"/>
</dbReference>
<keyword evidence="14" id="KW-1185">Reference proteome</keyword>
<reference evidence="13 14" key="1">
    <citation type="submission" date="2016-10" db="EMBL/GenBank/DDBJ databases">
        <authorList>
            <person name="de Groot N.N."/>
        </authorList>
    </citation>
    <scope>NUCLEOTIDE SEQUENCE [LARGE SCALE GENOMIC DNA]</scope>
    <source>
        <strain evidence="13 14">ATCC 29281</strain>
    </source>
</reference>
<protein>
    <recommendedName>
        <fullName evidence="5">Peptidoglycan hydrolase FlgJ</fullName>
    </recommendedName>
    <alternativeName>
        <fullName evidence="11">Muramidase FlgJ</fullName>
    </alternativeName>
</protein>
<keyword evidence="13" id="KW-0966">Cell projection</keyword>
<dbReference type="GeneID" id="97762978"/>
<evidence type="ECO:0000256" key="4">
    <source>
        <dbReference type="ARBA" id="ARBA00007974"/>
    </source>
</evidence>
<dbReference type="STRING" id="71657.SAMN02982996_00027"/>
<proteinExistence type="inferred from homology"/>
<dbReference type="GO" id="GO:0044780">
    <property type="term" value="P:bacterial-type flagellum assembly"/>
    <property type="evidence" value="ECO:0007669"/>
    <property type="project" value="InterPro"/>
</dbReference>
<dbReference type="eggNOG" id="COG1705">
    <property type="taxonomic scope" value="Bacteria"/>
</dbReference>
<dbReference type="PRINTS" id="PR01002">
    <property type="entry name" value="FLGFLGJ"/>
</dbReference>
<comment type="function">
    <text evidence="1">Flagellum-specific muramidase which hydrolyzes the peptidoglycan layer to assemble the rod structure in the periplasmic space.</text>
</comment>
<dbReference type="SMART" id="SM00047">
    <property type="entry name" value="LYZ2"/>
    <property type="match status" value="1"/>
</dbReference>
<evidence type="ECO:0000256" key="11">
    <source>
        <dbReference type="ARBA" id="ARBA00030835"/>
    </source>
</evidence>
<dbReference type="AlphaFoldDB" id="A0A1H3VIH2"/>
<evidence type="ECO:0000256" key="2">
    <source>
        <dbReference type="ARBA" id="ARBA00004418"/>
    </source>
</evidence>
<comment type="similarity">
    <text evidence="3">In the N-terminal section; belongs to the FlgJ family.</text>
</comment>
<dbReference type="NCBIfam" id="TIGR02541">
    <property type="entry name" value="flagell_FlgJ"/>
    <property type="match status" value="1"/>
</dbReference>
<dbReference type="Gene3D" id="1.10.530.10">
    <property type="match status" value="1"/>
</dbReference>
<evidence type="ECO:0000256" key="9">
    <source>
        <dbReference type="ARBA" id="ARBA00023295"/>
    </source>
</evidence>
<evidence type="ECO:0000256" key="1">
    <source>
        <dbReference type="ARBA" id="ARBA00002954"/>
    </source>
</evidence>
<dbReference type="PANTHER" id="PTHR33308">
    <property type="entry name" value="PEPTIDOGLYCAN HYDROLASE FLGJ"/>
    <property type="match status" value="1"/>
</dbReference>
<accession>A0A1H3VIH2</accession>
<dbReference type="Gene3D" id="2.10.70.40">
    <property type="entry name" value="peptidoglycan hydrolase"/>
    <property type="match status" value="1"/>
</dbReference>
<dbReference type="GO" id="GO:0071973">
    <property type="term" value="P:bacterial-type flagellum-dependent cell motility"/>
    <property type="evidence" value="ECO:0007669"/>
    <property type="project" value="TreeGrafter"/>
</dbReference>
<keyword evidence="6" id="KW-0574">Periplasm</keyword>
<dbReference type="InterPro" id="IPR002901">
    <property type="entry name" value="MGlyc_endo_b_GlcNAc-like_dom"/>
</dbReference>
<evidence type="ECO:0000256" key="5">
    <source>
        <dbReference type="ARBA" id="ARBA00013433"/>
    </source>
</evidence>
<evidence type="ECO:0000313" key="13">
    <source>
        <dbReference type="EMBL" id="SDZ74471.1"/>
    </source>
</evidence>
<comment type="similarity">
    <text evidence="4">In the C-terminal section; belongs to the glycosyl hydrolase 73 family.</text>
</comment>
<keyword evidence="10" id="KW-0961">Cell wall biogenesis/degradation</keyword>
<keyword evidence="9" id="KW-0326">Glycosidase</keyword>
<comment type="subcellular location">
    <subcellularLocation>
        <location evidence="2">Periplasm</location>
    </subcellularLocation>
</comment>
<dbReference type="InterPro" id="IPR013377">
    <property type="entry name" value="FlgJ"/>
</dbReference>
<dbReference type="PANTHER" id="PTHR33308:SF9">
    <property type="entry name" value="PEPTIDOGLYCAN HYDROLASE FLGJ"/>
    <property type="match status" value="1"/>
</dbReference>
<dbReference type="RefSeq" id="WP_051625529.1">
    <property type="nucleotide sequence ID" value="NZ_FNQS01000001.1"/>
</dbReference>
<dbReference type="GO" id="GO:0004040">
    <property type="term" value="F:amidase activity"/>
    <property type="evidence" value="ECO:0007669"/>
    <property type="project" value="InterPro"/>
</dbReference>
<feature type="domain" description="Mannosyl-glycoprotein endo-beta-N-acetylglucosamidase-like" evidence="12">
    <location>
        <begin position="156"/>
        <end position="320"/>
    </location>
</feature>
<organism evidence="13 14">
    <name type="scientific">Lonsdalea quercina</name>
    <dbReference type="NCBI Taxonomy" id="71657"/>
    <lineage>
        <taxon>Bacteria</taxon>
        <taxon>Pseudomonadati</taxon>
        <taxon>Pseudomonadota</taxon>
        <taxon>Gammaproteobacteria</taxon>
        <taxon>Enterobacterales</taxon>
        <taxon>Pectobacteriaceae</taxon>
        <taxon>Lonsdalea</taxon>
    </lineage>
</organism>
<sequence>MMKLDNTSSIDQASAAYDVRSLNKLRNDAVKNDPSALKKVAKQVEGLFVNMMLKSMRSALPKDGLLSSDQTRLYTSMYDQQVAQDLSAKGLGLADMMVKQLSRNVNELPDNAVGTTPMPVSKDDFLTSSAFTPALMGEFLKRHNPDQQGESATKAQPELAPSSEDFTHRLSMPSMIASLKTGIPHHLIMAQAALESGWGKREITTSDGKPSHNLFGVKAGSNWDGKVTEIVTTEFENGRAYKVKEKFRVYDSYLDSINDYISLLTDNARYKGVVNANSAEAAAYELQRAGYATDPRYGDKLVQIIGQIKNTTEKAVKAYTHDISNLF</sequence>
<evidence type="ECO:0000313" key="14">
    <source>
        <dbReference type="Proteomes" id="UP000187280"/>
    </source>
</evidence>
<dbReference type="EMBL" id="FNQS01000001">
    <property type="protein sequence ID" value="SDZ74471.1"/>
    <property type="molecule type" value="Genomic_DNA"/>
</dbReference>
<dbReference type="Proteomes" id="UP000187280">
    <property type="component" value="Unassembled WGS sequence"/>
</dbReference>
<gene>
    <name evidence="13" type="ORF">SAMN02982996_00027</name>
</gene>
<evidence type="ECO:0000256" key="6">
    <source>
        <dbReference type="ARBA" id="ARBA00022764"/>
    </source>
</evidence>
<keyword evidence="13" id="KW-0282">Flagellum</keyword>
<dbReference type="FunFam" id="2.10.70.40:FF:000001">
    <property type="entry name" value="Flagellar assembly peptidoglycan hydrolase FlgJ"/>
    <property type="match status" value="1"/>
</dbReference>
<evidence type="ECO:0000256" key="3">
    <source>
        <dbReference type="ARBA" id="ARBA00006880"/>
    </source>
</evidence>
<dbReference type="eggNOG" id="COG3951">
    <property type="taxonomic scope" value="Bacteria"/>
</dbReference>
<evidence type="ECO:0000256" key="8">
    <source>
        <dbReference type="ARBA" id="ARBA00022801"/>
    </source>
</evidence>
<dbReference type="Pfam" id="PF01832">
    <property type="entry name" value="Glucosaminidase"/>
    <property type="match status" value="1"/>
</dbReference>
<evidence type="ECO:0000256" key="10">
    <source>
        <dbReference type="ARBA" id="ARBA00023316"/>
    </source>
</evidence>
<keyword evidence="13" id="KW-0969">Cilium</keyword>